<dbReference type="GO" id="GO:0016020">
    <property type="term" value="C:membrane"/>
    <property type="evidence" value="ECO:0007669"/>
    <property type="project" value="InterPro"/>
</dbReference>
<feature type="transmembrane region" description="Helical" evidence="1">
    <location>
        <begin position="232"/>
        <end position="252"/>
    </location>
</feature>
<organism evidence="3 4">
    <name type="scientific">candidate division WWE3 bacterium</name>
    <dbReference type="NCBI Taxonomy" id="2053526"/>
    <lineage>
        <taxon>Bacteria</taxon>
        <taxon>Katanobacteria</taxon>
    </lineage>
</organism>
<accession>A0A955EB00</accession>
<keyword evidence="1" id="KW-0812">Transmembrane</keyword>
<keyword evidence="1" id="KW-1133">Transmembrane helix</keyword>
<dbReference type="Pfam" id="PF00892">
    <property type="entry name" value="EamA"/>
    <property type="match status" value="2"/>
</dbReference>
<feature type="transmembrane region" description="Helical" evidence="1">
    <location>
        <begin position="118"/>
        <end position="136"/>
    </location>
</feature>
<feature type="transmembrane region" description="Helical" evidence="1">
    <location>
        <begin position="35"/>
        <end position="52"/>
    </location>
</feature>
<feature type="transmembrane region" description="Helical" evidence="1">
    <location>
        <begin position="177"/>
        <end position="196"/>
    </location>
</feature>
<proteinExistence type="predicted"/>
<sequence>MYSFGILVGLTSSLTLVFRASTIKDTKLSTNQLNLLYRVIATPIFGFILYIYNVNPLVVADGFWFYYLALLAVNYLFSHLQVRALHKYSFSNVTVFEPLTMVFGGILSYFFLGEHLAPLQYLGMLIVALAFVYLVYTEKSITLNSQILRDMLILYVTVSIVHALAKQAVLLSSSMIVTFYQVFLVGVLFAVTTAFAGEKLYRFKDLKTNKNIVALAILHLVGFGLLTYTYRVLPLSIVVTLLAIRPFISLLLSQIKYREKNIKYKFIAACIAFLGVLVIAFG</sequence>
<feature type="transmembrane region" description="Helical" evidence="1">
    <location>
        <begin position="94"/>
        <end position="112"/>
    </location>
</feature>
<keyword evidence="1" id="KW-0472">Membrane</keyword>
<feature type="transmembrane region" description="Helical" evidence="1">
    <location>
        <begin position="64"/>
        <end position="82"/>
    </location>
</feature>
<name>A0A955EB00_UNCKA</name>
<dbReference type="Proteomes" id="UP000740557">
    <property type="component" value="Unassembled WGS sequence"/>
</dbReference>
<dbReference type="SUPFAM" id="SSF103481">
    <property type="entry name" value="Multidrug resistance efflux transporter EmrE"/>
    <property type="match status" value="2"/>
</dbReference>
<evidence type="ECO:0000259" key="2">
    <source>
        <dbReference type="Pfam" id="PF00892"/>
    </source>
</evidence>
<dbReference type="EMBL" id="JAGQNX010000033">
    <property type="protein sequence ID" value="MCA9308095.1"/>
    <property type="molecule type" value="Genomic_DNA"/>
</dbReference>
<evidence type="ECO:0000313" key="4">
    <source>
        <dbReference type="Proteomes" id="UP000740557"/>
    </source>
</evidence>
<protein>
    <submittedName>
        <fullName evidence="3">DMT family transporter</fullName>
    </submittedName>
</protein>
<dbReference type="AlphaFoldDB" id="A0A955EB00"/>
<comment type="caution">
    <text evidence="3">The sequence shown here is derived from an EMBL/GenBank/DDBJ whole genome shotgun (WGS) entry which is preliminary data.</text>
</comment>
<gene>
    <name evidence="3" type="ORF">KC980_01150</name>
</gene>
<dbReference type="InterPro" id="IPR000620">
    <property type="entry name" value="EamA_dom"/>
</dbReference>
<feature type="transmembrane region" description="Helical" evidence="1">
    <location>
        <begin position="6"/>
        <end position="23"/>
    </location>
</feature>
<dbReference type="InterPro" id="IPR037185">
    <property type="entry name" value="EmrE-like"/>
</dbReference>
<feature type="domain" description="EamA" evidence="2">
    <location>
        <begin position="152"/>
        <end position="280"/>
    </location>
</feature>
<feature type="transmembrane region" description="Helical" evidence="1">
    <location>
        <begin position="148"/>
        <end position="165"/>
    </location>
</feature>
<reference evidence="3" key="1">
    <citation type="submission" date="2020-04" db="EMBL/GenBank/DDBJ databases">
        <authorList>
            <person name="Zhang T."/>
        </authorList>
    </citation>
    <scope>NUCLEOTIDE SEQUENCE</scope>
    <source>
        <strain evidence="3">HKST-UBA79</strain>
    </source>
</reference>
<evidence type="ECO:0000313" key="3">
    <source>
        <dbReference type="EMBL" id="MCA9308095.1"/>
    </source>
</evidence>
<feature type="transmembrane region" description="Helical" evidence="1">
    <location>
        <begin position="208"/>
        <end position="226"/>
    </location>
</feature>
<feature type="domain" description="EamA" evidence="2">
    <location>
        <begin position="4"/>
        <end position="134"/>
    </location>
</feature>
<reference evidence="3" key="2">
    <citation type="journal article" date="2021" name="Microbiome">
        <title>Successional dynamics and alternative stable states in a saline activated sludge microbial community over 9 years.</title>
        <authorList>
            <person name="Wang Y."/>
            <person name="Ye J."/>
            <person name="Ju F."/>
            <person name="Liu L."/>
            <person name="Boyd J.A."/>
            <person name="Deng Y."/>
            <person name="Parks D.H."/>
            <person name="Jiang X."/>
            <person name="Yin X."/>
            <person name="Woodcroft B.J."/>
            <person name="Tyson G.W."/>
            <person name="Hugenholtz P."/>
            <person name="Polz M.F."/>
            <person name="Zhang T."/>
        </authorList>
    </citation>
    <scope>NUCLEOTIDE SEQUENCE</scope>
    <source>
        <strain evidence="3">HKST-UBA79</strain>
    </source>
</reference>
<evidence type="ECO:0000256" key="1">
    <source>
        <dbReference type="SAM" id="Phobius"/>
    </source>
</evidence>
<feature type="transmembrane region" description="Helical" evidence="1">
    <location>
        <begin position="264"/>
        <end position="281"/>
    </location>
</feature>